<dbReference type="Gene3D" id="3.40.50.300">
    <property type="entry name" value="P-loop containing nucleotide triphosphate hydrolases"/>
    <property type="match status" value="1"/>
</dbReference>
<dbReference type="InterPro" id="IPR027417">
    <property type="entry name" value="P-loop_NTPase"/>
</dbReference>
<dbReference type="Proteomes" id="UP001215827">
    <property type="component" value="Chromosome"/>
</dbReference>
<evidence type="ECO:0000313" key="5">
    <source>
        <dbReference type="Proteomes" id="UP001215827"/>
    </source>
</evidence>
<dbReference type="Gene3D" id="3.40.50.2300">
    <property type="match status" value="1"/>
</dbReference>
<dbReference type="InterPro" id="IPR011006">
    <property type="entry name" value="CheY-like_superfamily"/>
</dbReference>
<organism evidence="4 5">
    <name type="scientific">Altererythrobacter arenosus</name>
    <dbReference type="NCBI Taxonomy" id="3032592"/>
    <lineage>
        <taxon>Bacteria</taxon>
        <taxon>Pseudomonadati</taxon>
        <taxon>Pseudomonadota</taxon>
        <taxon>Alphaproteobacteria</taxon>
        <taxon>Sphingomonadales</taxon>
        <taxon>Erythrobacteraceae</taxon>
        <taxon>Altererythrobacter</taxon>
    </lineage>
</organism>
<feature type="domain" description="AAA" evidence="3">
    <location>
        <begin position="148"/>
        <end position="294"/>
    </location>
</feature>
<evidence type="ECO:0000313" key="4">
    <source>
        <dbReference type="EMBL" id="WFL76625.1"/>
    </source>
</evidence>
<gene>
    <name evidence="4" type="ORF">P7228_11535</name>
</gene>
<protein>
    <submittedName>
        <fullName evidence="4">AAA family ATPase</fullName>
    </submittedName>
</protein>
<evidence type="ECO:0000259" key="3">
    <source>
        <dbReference type="Pfam" id="PF13614"/>
    </source>
</evidence>
<evidence type="ECO:0000256" key="1">
    <source>
        <dbReference type="ARBA" id="ARBA00022741"/>
    </source>
</evidence>
<accession>A0ABY8FR87</accession>
<keyword evidence="2" id="KW-0067">ATP-binding</keyword>
<proteinExistence type="predicted"/>
<dbReference type="Pfam" id="PF13614">
    <property type="entry name" value="AAA_31"/>
    <property type="match status" value="1"/>
</dbReference>
<dbReference type="PANTHER" id="PTHR43384">
    <property type="entry name" value="SEPTUM SITE-DETERMINING PROTEIN MIND HOMOLOG, CHLOROPLASTIC-RELATED"/>
    <property type="match status" value="1"/>
</dbReference>
<dbReference type="RefSeq" id="WP_278015390.1">
    <property type="nucleotide sequence ID" value="NZ_CP121106.1"/>
</dbReference>
<dbReference type="InterPro" id="IPR050625">
    <property type="entry name" value="ParA/MinD_ATPase"/>
</dbReference>
<keyword evidence="5" id="KW-1185">Reference proteome</keyword>
<dbReference type="EMBL" id="CP121106">
    <property type="protein sequence ID" value="WFL76625.1"/>
    <property type="molecule type" value="Genomic_DNA"/>
</dbReference>
<reference evidence="4 5" key="1">
    <citation type="submission" date="2023-03" db="EMBL/GenBank/DDBJ databases">
        <title>Altererythrobacter sp. CAU 1644 isolated from sand.</title>
        <authorList>
            <person name="Kim W."/>
        </authorList>
    </citation>
    <scope>NUCLEOTIDE SEQUENCE [LARGE SCALE GENOMIC DNA]</scope>
    <source>
        <strain evidence="4 5">CAU 1644</strain>
    </source>
</reference>
<dbReference type="SUPFAM" id="SSF52540">
    <property type="entry name" value="P-loop containing nucleoside triphosphate hydrolases"/>
    <property type="match status" value="1"/>
</dbReference>
<dbReference type="PANTHER" id="PTHR43384:SF6">
    <property type="entry name" value="SEPTUM SITE-DETERMINING PROTEIN MIND HOMOLOG, CHLOROPLASTIC"/>
    <property type="match status" value="1"/>
</dbReference>
<keyword evidence="1" id="KW-0547">Nucleotide-binding</keyword>
<name>A0ABY8FR87_9SPHN</name>
<dbReference type="InterPro" id="IPR025669">
    <property type="entry name" value="AAA_dom"/>
</dbReference>
<dbReference type="SUPFAM" id="SSF52172">
    <property type="entry name" value="CheY-like"/>
    <property type="match status" value="1"/>
</dbReference>
<sequence length="394" mass="42757">MGRIDNIYEPPLNQAVDLPEHVHIVAQPAVLDGIDPIRDDVKLIECGVDDPLPIHSLVNASIVVIEVDPRSRNSLERVDQLRKHAPSVPVIAGLGDVDIATTRQLLRRGVSDIVALPFALDELVTSIVDVADKIELDVADQVAPAPFITVLKSIGGSGATTVITHLAAQMTSDLGEGARSCIIDLDLQSGDVASYMGVAPRRTLADLIESTDRVDEEVISSVAASGHHNVDVIAAPTDIVPIESLEFDQLMMIVTLARKRYDLVFVDLPANMTNWSLSTIFAADQTLVIGQLTIPSLRHAKRQIDFLVSMGIPRDKIQVALNRVEKRLFKTIDASDAAGALKHPILATIGEDANLLRTAQDQGELVDAFQKRSKFNRDIMQLADLVADRLAELN</sequence>
<evidence type="ECO:0000256" key="2">
    <source>
        <dbReference type="ARBA" id="ARBA00022840"/>
    </source>
</evidence>